<evidence type="ECO:0000313" key="3">
    <source>
        <dbReference type="Proteomes" id="UP000290288"/>
    </source>
</evidence>
<feature type="domain" description="F-box" evidence="1">
    <location>
        <begin position="6"/>
        <end position="52"/>
    </location>
</feature>
<comment type="caution">
    <text evidence="2">The sequence shown here is derived from an EMBL/GenBank/DDBJ whole genome shotgun (WGS) entry which is preliminary data.</text>
</comment>
<keyword evidence="3" id="KW-1185">Reference proteome</keyword>
<organism evidence="2 3">
    <name type="scientific">Candolleomyces aberdarensis</name>
    <dbReference type="NCBI Taxonomy" id="2316362"/>
    <lineage>
        <taxon>Eukaryota</taxon>
        <taxon>Fungi</taxon>
        <taxon>Dikarya</taxon>
        <taxon>Basidiomycota</taxon>
        <taxon>Agaricomycotina</taxon>
        <taxon>Agaricomycetes</taxon>
        <taxon>Agaricomycetidae</taxon>
        <taxon>Agaricales</taxon>
        <taxon>Agaricineae</taxon>
        <taxon>Psathyrellaceae</taxon>
        <taxon>Candolleomyces</taxon>
    </lineage>
</organism>
<protein>
    <recommendedName>
        <fullName evidence="1">F-box domain-containing protein</fullName>
    </recommendedName>
</protein>
<dbReference type="AlphaFoldDB" id="A0A4Q2D8T8"/>
<dbReference type="OrthoDB" id="2688364at2759"/>
<dbReference type="SUPFAM" id="SSF81383">
    <property type="entry name" value="F-box domain"/>
    <property type="match status" value="1"/>
</dbReference>
<dbReference type="PROSITE" id="PS50181">
    <property type="entry name" value="FBOX"/>
    <property type="match status" value="1"/>
</dbReference>
<dbReference type="InterPro" id="IPR036047">
    <property type="entry name" value="F-box-like_dom_sf"/>
</dbReference>
<accession>A0A4Q2D8T8</accession>
<name>A0A4Q2D8T8_9AGAR</name>
<proteinExistence type="predicted"/>
<dbReference type="Pfam" id="PF12937">
    <property type="entry name" value="F-box-like"/>
    <property type="match status" value="1"/>
</dbReference>
<dbReference type="EMBL" id="SDEE01000488">
    <property type="protein sequence ID" value="RXW15973.1"/>
    <property type="molecule type" value="Genomic_DNA"/>
</dbReference>
<gene>
    <name evidence="2" type="ORF">EST38_g9884</name>
</gene>
<dbReference type="Gene3D" id="1.20.1280.50">
    <property type="match status" value="1"/>
</dbReference>
<evidence type="ECO:0000313" key="2">
    <source>
        <dbReference type="EMBL" id="RXW15973.1"/>
    </source>
</evidence>
<dbReference type="InterPro" id="IPR001810">
    <property type="entry name" value="F-box_dom"/>
</dbReference>
<evidence type="ECO:0000259" key="1">
    <source>
        <dbReference type="PROSITE" id="PS50181"/>
    </source>
</evidence>
<sequence>MPSNPSPSLITLAFELHMLIFSDLAPKELLTLGQTCKELHEVMSDRAVWEAALRSVCREYSLFEPSFPFKSMDVPHLQRATFGPTLWQRRLAKAAAQEVPLVPSETEVRLKDQEERSYIRLMRIPGNRYFIASTKWNIELWDLGVPYAKGPKPNPTLVAEDDL</sequence>
<dbReference type="Proteomes" id="UP000290288">
    <property type="component" value="Unassembled WGS sequence"/>
</dbReference>
<reference evidence="2 3" key="1">
    <citation type="submission" date="2019-01" db="EMBL/GenBank/DDBJ databases">
        <title>Draft genome sequence of Psathyrella aberdarensis IHI B618.</title>
        <authorList>
            <person name="Buettner E."/>
            <person name="Kellner H."/>
        </authorList>
    </citation>
    <scope>NUCLEOTIDE SEQUENCE [LARGE SCALE GENOMIC DNA]</scope>
    <source>
        <strain evidence="2 3">IHI B618</strain>
    </source>
</reference>